<keyword evidence="1" id="KW-0812">Transmembrane</keyword>
<organism evidence="3 4">
    <name type="scientific">Blastococcus saxobsidens</name>
    <dbReference type="NCBI Taxonomy" id="138336"/>
    <lineage>
        <taxon>Bacteria</taxon>
        <taxon>Bacillati</taxon>
        <taxon>Actinomycetota</taxon>
        <taxon>Actinomycetes</taxon>
        <taxon>Geodermatophilales</taxon>
        <taxon>Geodermatophilaceae</taxon>
        <taxon>Blastococcus</taxon>
    </lineage>
</organism>
<protein>
    <submittedName>
        <fullName evidence="3">Diguanylate cyclase (GGDEF)-like protein</fullName>
    </submittedName>
</protein>
<evidence type="ECO:0000313" key="4">
    <source>
        <dbReference type="Proteomes" id="UP000292507"/>
    </source>
</evidence>
<dbReference type="GO" id="GO:0052621">
    <property type="term" value="F:diguanylate cyclase activity"/>
    <property type="evidence" value="ECO:0007669"/>
    <property type="project" value="TreeGrafter"/>
</dbReference>
<dbReference type="PANTHER" id="PTHR45138:SF24">
    <property type="entry name" value="DIGUANYLATE CYCLASE DGCC-RELATED"/>
    <property type="match status" value="1"/>
</dbReference>
<dbReference type="PROSITE" id="PS50887">
    <property type="entry name" value="GGDEF"/>
    <property type="match status" value="1"/>
</dbReference>
<dbReference type="SMART" id="SM00267">
    <property type="entry name" value="GGDEF"/>
    <property type="match status" value="1"/>
</dbReference>
<name>A0A4Q7Y468_9ACTN</name>
<dbReference type="EMBL" id="SHKV01000001">
    <property type="protein sequence ID" value="RZU31717.1"/>
    <property type="molecule type" value="Genomic_DNA"/>
</dbReference>
<dbReference type="Gene3D" id="3.30.70.270">
    <property type="match status" value="1"/>
</dbReference>
<evidence type="ECO:0000313" key="3">
    <source>
        <dbReference type="EMBL" id="RZU31717.1"/>
    </source>
</evidence>
<proteinExistence type="predicted"/>
<dbReference type="SUPFAM" id="SSF55073">
    <property type="entry name" value="Nucleotide cyclase"/>
    <property type="match status" value="1"/>
</dbReference>
<dbReference type="InterPro" id="IPR029787">
    <property type="entry name" value="Nucleotide_cyclase"/>
</dbReference>
<dbReference type="Pfam" id="PF00990">
    <property type="entry name" value="GGDEF"/>
    <property type="match status" value="1"/>
</dbReference>
<comment type="caution">
    <text evidence="3">The sequence shown here is derived from an EMBL/GenBank/DDBJ whole genome shotgun (WGS) entry which is preliminary data.</text>
</comment>
<dbReference type="InterPro" id="IPR000160">
    <property type="entry name" value="GGDEF_dom"/>
</dbReference>
<dbReference type="Proteomes" id="UP000292507">
    <property type="component" value="Unassembled WGS sequence"/>
</dbReference>
<feature type="transmembrane region" description="Helical" evidence="1">
    <location>
        <begin position="46"/>
        <end position="67"/>
    </location>
</feature>
<feature type="domain" description="GGDEF" evidence="2">
    <location>
        <begin position="100"/>
        <end position="221"/>
    </location>
</feature>
<dbReference type="GO" id="GO:1902201">
    <property type="term" value="P:negative regulation of bacterial-type flagellum-dependent cell motility"/>
    <property type="evidence" value="ECO:0007669"/>
    <property type="project" value="TreeGrafter"/>
</dbReference>
<dbReference type="RefSeq" id="WP_104527507.1">
    <property type="nucleotide sequence ID" value="NZ_POQT01000006.1"/>
</dbReference>
<dbReference type="AlphaFoldDB" id="A0A4Q7Y468"/>
<dbReference type="CDD" id="cd01949">
    <property type="entry name" value="GGDEF"/>
    <property type="match status" value="1"/>
</dbReference>
<dbReference type="NCBIfam" id="TIGR00254">
    <property type="entry name" value="GGDEF"/>
    <property type="match status" value="1"/>
</dbReference>
<accession>A0A4Q7Y468</accession>
<gene>
    <name evidence="3" type="ORF">BKA19_1395</name>
</gene>
<dbReference type="GO" id="GO:0043709">
    <property type="term" value="P:cell adhesion involved in single-species biofilm formation"/>
    <property type="evidence" value="ECO:0007669"/>
    <property type="project" value="TreeGrafter"/>
</dbReference>
<evidence type="ECO:0000256" key="1">
    <source>
        <dbReference type="SAM" id="Phobius"/>
    </source>
</evidence>
<keyword evidence="1" id="KW-0472">Membrane</keyword>
<dbReference type="GO" id="GO:0005886">
    <property type="term" value="C:plasma membrane"/>
    <property type="evidence" value="ECO:0007669"/>
    <property type="project" value="TreeGrafter"/>
</dbReference>
<keyword evidence="4" id="KW-1185">Reference proteome</keyword>
<sequence length="225" mass="23369">MICASISAFVGVMACFFADRRVAVAHIVTAVGGTSAALLLRGDAPAATAAALAVVVSTLAVVTRTLVLRASGAESDALTALANRRGFDEALDEQVRRRDAVLSAGLLDLDHFKPINDTEGHEAGDRLLRQVADSWRQQLPPGVLLARHGGDEFALLMPGFSGPEALAVVRRPCSVVPDVSMSAGVAERCPGDTAAQLMRRADLALYQVKADGRGAAALHPVAPVG</sequence>
<dbReference type="InterPro" id="IPR043128">
    <property type="entry name" value="Rev_trsase/Diguanyl_cyclase"/>
</dbReference>
<evidence type="ECO:0000259" key="2">
    <source>
        <dbReference type="PROSITE" id="PS50887"/>
    </source>
</evidence>
<reference evidence="3 4" key="1">
    <citation type="submission" date="2019-02" db="EMBL/GenBank/DDBJ databases">
        <title>Sequencing the genomes of 1000 actinobacteria strains.</title>
        <authorList>
            <person name="Klenk H.-P."/>
        </authorList>
    </citation>
    <scope>NUCLEOTIDE SEQUENCE [LARGE SCALE GENOMIC DNA]</scope>
    <source>
        <strain evidence="3 4">DSM 44509</strain>
    </source>
</reference>
<dbReference type="PANTHER" id="PTHR45138">
    <property type="entry name" value="REGULATORY COMPONENTS OF SENSORY TRANSDUCTION SYSTEM"/>
    <property type="match status" value="1"/>
</dbReference>
<dbReference type="InterPro" id="IPR050469">
    <property type="entry name" value="Diguanylate_Cyclase"/>
</dbReference>
<dbReference type="OrthoDB" id="23692at2"/>
<keyword evidence="1" id="KW-1133">Transmembrane helix</keyword>